<keyword evidence="2" id="KW-1185">Reference proteome</keyword>
<accession>A0A8X6IYY1</accession>
<sequence length="80" mass="9209">MSTIFFNQDCDEIVAEDESPPHPPSSVQRNVNAILRHHVLPFLASIQSAVYWQDSECPLRVSYNNLRLLLDLATKEYVYC</sequence>
<gene>
    <name evidence="1" type="ORF">TNIN_203401</name>
</gene>
<evidence type="ECO:0000313" key="1">
    <source>
        <dbReference type="EMBL" id="GFS66883.1"/>
    </source>
</evidence>
<proteinExistence type="predicted"/>
<protein>
    <submittedName>
        <fullName evidence="1">Uncharacterized protein</fullName>
    </submittedName>
</protein>
<dbReference type="AlphaFoldDB" id="A0A8X6IYY1"/>
<comment type="caution">
    <text evidence="1">The sequence shown here is derived from an EMBL/GenBank/DDBJ whole genome shotgun (WGS) entry which is preliminary data.</text>
</comment>
<evidence type="ECO:0000313" key="2">
    <source>
        <dbReference type="Proteomes" id="UP000886998"/>
    </source>
</evidence>
<reference evidence="1" key="1">
    <citation type="submission" date="2020-08" db="EMBL/GenBank/DDBJ databases">
        <title>Multicomponent nature underlies the extraordinary mechanical properties of spider dragline silk.</title>
        <authorList>
            <person name="Kono N."/>
            <person name="Nakamura H."/>
            <person name="Mori M."/>
            <person name="Yoshida Y."/>
            <person name="Ohtoshi R."/>
            <person name="Malay A.D."/>
            <person name="Moran D.A.P."/>
            <person name="Tomita M."/>
            <person name="Numata K."/>
            <person name="Arakawa K."/>
        </authorList>
    </citation>
    <scope>NUCLEOTIDE SEQUENCE</scope>
</reference>
<dbReference type="Proteomes" id="UP000886998">
    <property type="component" value="Unassembled WGS sequence"/>
</dbReference>
<organism evidence="1 2">
    <name type="scientific">Trichonephila inaurata madagascariensis</name>
    <dbReference type="NCBI Taxonomy" id="2747483"/>
    <lineage>
        <taxon>Eukaryota</taxon>
        <taxon>Metazoa</taxon>
        <taxon>Ecdysozoa</taxon>
        <taxon>Arthropoda</taxon>
        <taxon>Chelicerata</taxon>
        <taxon>Arachnida</taxon>
        <taxon>Araneae</taxon>
        <taxon>Araneomorphae</taxon>
        <taxon>Entelegynae</taxon>
        <taxon>Araneoidea</taxon>
        <taxon>Nephilidae</taxon>
        <taxon>Trichonephila</taxon>
        <taxon>Trichonephila inaurata</taxon>
    </lineage>
</organism>
<name>A0A8X6IYY1_9ARAC</name>
<dbReference type="EMBL" id="BMAV01028261">
    <property type="protein sequence ID" value="GFS66883.1"/>
    <property type="molecule type" value="Genomic_DNA"/>
</dbReference>